<proteinExistence type="predicted"/>
<accession>A0A5C3NNV7</accession>
<dbReference type="Proteomes" id="UP000308197">
    <property type="component" value="Unassembled WGS sequence"/>
</dbReference>
<dbReference type="EMBL" id="ML212592">
    <property type="protein sequence ID" value="TFK78359.1"/>
    <property type="molecule type" value="Genomic_DNA"/>
</dbReference>
<organism evidence="1 2">
    <name type="scientific">Polyporus arcularius HHB13444</name>
    <dbReference type="NCBI Taxonomy" id="1314778"/>
    <lineage>
        <taxon>Eukaryota</taxon>
        <taxon>Fungi</taxon>
        <taxon>Dikarya</taxon>
        <taxon>Basidiomycota</taxon>
        <taxon>Agaricomycotina</taxon>
        <taxon>Agaricomycetes</taxon>
        <taxon>Polyporales</taxon>
        <taxon>Polyporaceae</taxon>
        <taxon>Polyporus</taxon>
    </lineage>
</organism>
<sequence>YDGKNAQEGLTFISSAKAYHEVAATAGAGVNLVWMVILNRITGDAASWAGPHIITAATTTPWPDVTAFEDVFKAHFCAVDDKEAATAELVKLCKASHRLGTVKEYTAEFNVVAARTAFSVDDKREHHREQRSQMFLLS</sequence>
<gene>
    <name evidence="1" type="ORF">K466DRAFT_507392</name>
</gene>
<evidence type="ECO:0008006" key="3">
    <source>
        <dbReference type="Google" id="ProtNLM"/>
    </source>
</evidence>
<keyword evidence="2" id="KW-1185">Reference proteome</keyword>
<dbReference type="AlphaFoldDB" id="A0A5C3NNV7"/>
<evidence type="ECO:0000313" key="1">
    <source>
        <dbReference type="EMBL" id="TFK78359.1"/>
    </source>
</evidence>
<feature type="non-terminal residue" evidence="1">
    <location>
        <position position="1"/>
    </location>
</feature>
<protein>
    <recommendedName>
        <fullName evidence="3">Retrotransposon gag domain-containing protein</fullName>
    </recommendedName>
</protein>
<name>A0A5C3NNV7_9APHY</name>
<dbReference type="InParanoid" id="A0A5C3NNV7"/>
<reference evidence="1 2" key="1">
    <citation type="journal article" date="2019" name="Nat. Ecol. Evol.">
        <title>Megaphylogeny resolves global patterns of mushroom evolution.</title>
        <authorList>
            <person name="Varga T."/>
            <person name="Krizsan K."/>
            <person name="Foldi C."/>
            <person name="Dima B."/>
            <person name="Sanchez-Garcia M."/>
            <person name="Sanchez-Ramirez S."/>
            <person name="Szollosi G.J."/>
            <person name="Szarkandi J.G."/>
            <person name="Papp V."/>
            <person name="Albert L."/>
            <person name="Andreopoulos W."/>
            <person name="Angelini C."/>
            <person name="Antonin V."/>
            <person name="Barry K.W."/>
            <person name="Bougher N.L."/>
            <person name="Buchanan P."/>
            <person name="Buyck B."/>
            <person name="Bense V."/>
            <person name="Catcheside P."/>
            <person name="Chovatia M."/>
            <person name="Cooper J."/>
            <person name="Damon W."/>
            <person name="Desjardin D."/>
            <person name="Finy P."/>
            <person name="Geml J."/>
            <person name="Haridas S."/>
            <person name="Hughes K."/>
            <person name="Justo A."/>
            <person name="Karasinski D."/>
            <person name="Kautmanova I."/>
            <person name="Kiss B."/>
            <person name="Kocsube S."/>
            <person name="Kotiranta H."/>
            <person name="LaButti K.M."/>
            <person name="Lechner B.E."/>
            <person name="Liimatainen K."/>
            <person name="Lipzen A."/>
            <person name="Lukacs Z."/>
            <person name="Mihaltcheva S."/>
            <person name="Morgado L.N."/>
            <person name="Niskanen T."/>
            <person name="Noordeloos M.E."/>
            <person name="Ohm R.A."/>
            <person name="Ortiz-Santana B."/>
            <person name="Ovrebo C."/>
            <person name="Racz N."/>
            <person name="Riley R."/>
            <person name="Savchenko A."/>
            <person name="Shiryaev A."/>
            <person name="Soop K."/>
            <person name="Spirin V."/>
            <person name="Szebenyi C."/>
            <person name="Tomsovsky M."/>
            <person name="Tulloss R.E."/>
            <person name="Uehling J."/>
            <person name="Grigoriev I.V."/>
            <person name="Vagvolgyi C."/>
            <person name="Papp T."/>
            <person name="Martin F.M."/>
            <person name="Miettinen O."/>
            <person name="Hibbett D.S."/>
            <person name="Nagy L.G."/>
        </authorList>
    </citation>
    <scope>NUCLEOTIDE SEQUENCE [LARGE SCALE GENOMIC DNA]</scope>
    <source>
        <strain evidence="1 2">HHB13444</strain>
    </source>
</reference>
<evidence type="ECO:0000313" key="2">
    <source>
        <dbReference type="Proteomes" id="UP000308197"/>
    </source>
</evidence>